<evidence type="ECO:0000313" key="3">
    <source>
        <dbReference type="Proteomes" id="UP000188268"/>
    </source>
</evidence>
<name>A0A1R3IF74_COCAP</name>
<proteinExistence type="predicted"/>
<protein>
    <recommendedName>
        <fullName evidence="1">EF-hand domain-containing protein</fullName>
    </recommendedName>
</protein>
<sequence length="180" mass="20550">MYRLVRISFRRRKLLKCAAQKALSKAITEDHDQLVYLRAQFRLLEPNARDGSVSLENFKMALSRNATDLMDETSWVPDTLSAMESLANRNMDFEEFCAAAIDILHLEGIEGWEQIVSTAFEHFEQDGNRVISDQEFCRVFNISGPEALSFAQRCIRNSDGKLNLIGFTQLLHARPPKLPT</sequence>
<evidence type="ECO:0000313" key="2">
    <source>
        <dbReference type="EMBL" id="OMO81242.1"/>
    </source>
</evidence>
<dbReference type="Gene3D" id="1.10.238.10">
    <property type="entry name" value="EF-hand"/>
    <property type="match status" value="1"/>
</dbReference>
<comment type="caution">
    <text evidence="2">The sequence shown here is derived from an EMBL/GenBank/DDBJ whole genome shotgun (WGS) entry which is preliminary data.</text>
</comment>
<dbReference type="Proteomes" id="UP000188268">
    <property type="component" value="Unassembled WGS sequence"/>
</dbReference>
<dbReference type="GO" id="GO:0005509">
    <property type="term" value="F:calcium ion binding"/>
    <property type="evidence" value="ECO:0007669"/>
    <property type="project" value="InterPro"/>
</dbReference>
<dbReference type="InterPro" id="IPR002048">
    <property type="entry name" value="EF_hand_dom"/>
</dbReference>
<dbReference type="STRING" id="210143.A0A1R3IF74"/>
<keyword evidence="3" id="KW-1185">Reference proteome</keyword>
<dbReference type="AlphaFoldDB" id="A0A1R3IF74"/>
<dbReference type="InterPro" id="IPR011992">
    <property type="entry name" value="EF-hand-dom_pair"/>
</dbReference>
<evidence type="ECO:0000259" key="1">
    <source>
        <dbReference type="PROSITE" id="PS50222"/>
    </source>
</evidence>
<dbReference type="OMA" id="CAAAIDI"/>
<organism evidence="2 3">
    <name type="scientific">Corchorus capsularis</name>
    <name type="common">Jute</name>
    <dbReference type="NCBI Taxonomy" id="210143"/>
    <lineage>
        <taxon>Eukaryota</taxon>
        <taxon>Viridiplantae</taxon>
        <taxon>Streptophyta</taxon>
        <taxon>Embryophyta</taxon>
        <taxon>Tracheophyta</taxon>
        <taxon>Spermatophyta</taxon>
        <taxon>Magnoliopsida</taxon>
        <taxon>eudicotyledons</taxon>
        <taxon>Gunneridae</taxon>
        <taxon>Pentapetalae</taxon>
        <taxon>rosids</taxon>
        <taxon>malvids</taxon>
        <taxon>Malvales</taxon>
        <taxon>Malvaceae</taxon>
        <taxon>Grewioideae</taxon>
        <taxon>Apeibeae</taxon>
        <taxon>Corchorus</taxon>
    </lineage>
</organism>
<reference evidence="2 3" key="1">
    <citation type="submission" date="2013-09" db="EMBL/GenBank/DDBJ databases">
        <title>Corchorus capsularis genome sequencing.</title>
        <authorList>
            <person name="Alam M."/>
            <person name="Haque M.S."/>
            <person name="Islam M.S."/>
            <person name="Emdad E.M."/>
            <person name="Islam M.M."/>
            <person name="Ahmed B."/>
            <person name="Halim A."/>
            <person name="Hossen Q.M.M."/>
            <person name="Hossain M.Z."/>
            <person name="Ahmed R."/>
            <person name="Khan M.M."/>
            <person name="Islam R."/>
            <person name="Rashid M.M."/>
            <person name="Khan S.A."/>
            <person name="Rahman M.S."/>
            <person name="Alam M."/>
        </authorList>
    </citation>
    <scope>NUCLEOTIDE SEQUENCE [LARGE SCALE GENOMIC DNA]</scope>
    <source>
        <strain evidence="3">cv. CVL-1</strain>
        <tissue evidence="2">Whole seedling</tissue>
    </source>
</reference>
<accession>A0A1R3IF74</accession>
<dbReference type="SUPFAM" id="SSF47473">
    <property type="entry name" value="EF-hand"/>
    <property type="match status" value="1"/>
</dbReference>
<dbReference type="PROSITE" id="PS50222">
    <property type="entry name" value="EF_HAND_2"/>
    <property type="match status" value="1"/>
</dbReference>
<dbReference type="Gramene" id="OMO81242">
    <property type="protein sequence ID" value="OMO81242"/>
    <property type="gene ID" value="CCACVL1_12529"/>
</dbReference>
<gene>
    <name evidence="2" type="ORF">CCACVL1_12529</name>
</gene>
<dbReference type="OrthoDB" id="40902at2759"/>
<dbReference type="FunFam" id="1.10.238.10:FF:000085">
    <property type="entry name" value="CDPK-related kinase 1"/>
    <property type="match status" value="1"/>
</dbReference>
<feature type="domain" description="EF-hand" evidence="1">
    <location>
        <begin position="111"/>
        <end position="146"/>
    </location>
</feature>
<dbReference type="EMBL" id="AWWV01010203">
    <property type="protein sequence ID" value="OMO81242.1"/>
    <property type="molecule type" value="Genomic_DNA"/>
</dbReference>